<reference evidence="7" key="1">
    <citation type="submission" date="2023-07" db="EMBL/GenBank/DDBJ databases">
        <authorList>
            <person name="Kim M.K."/>
        </authorList>
    </citation>
    <scope>NUCLEOTIDE SEQUENCE</scope>
    <source>
        <strain evidence="7">ASUV-10-1</strain>
    </source>
</reference>
<dbReference type="Pfam" id="PF00578">
    <property type="entry name" value="AhpC-TSA"/>
    <property type="match status" value="1"/>
</dbReference>
<feature type="domain" description="Thioredoxin" evidence="6">
    <location>
        <begin position="233"/>
        <end position="374"/>
    </location>
</feature>
<dbReference type="Gene3D" id="3.40.30.10">
    <property type="entry name" value="Glutaredoxin"/>
    <property type="match status" value="1"/>
</dbReference>
<name>A0ABT9B856_9BACT</name>
<evidence type="ECO:0000256" key="5">
    <source>
        <dbReference type="SAM" id="SignalP"/>
    </source>
</evidence>
<keyword evidence="2" id="KW-0201">Cytochrome c-type biogenesis</keyword>
<evidence type="ECO:0000313" key="7">
    <source>
        <dbReference type="EMBL" id="MDO7873894.1"/>
    </source>
</evidence>
<dbReference type="CDD" id="cd02966">
    <property type="entry name" value="TlpA_like_family"/>
    <property type="match status" value="1"/>
</dbReference>
<evidence type="ECO:0000256" key="1">
    <source>
        <dbReference type="ARBA" id="ARBA00004196"/>
    </source>
</evidence>
<dbReference type="PROSITE" id="PS00194">
    <property type="entry name" value="THIOREDOXIN_1"/>
    <property type="match status" value="1"/>
</dbReference>
<dbReference type="InterPro" id="IPR000866">
    <property type="entry name" value="AhpC/TSA"/>
</dbReference>
<dbReference type="InterPro" id="IPR036249">
    <property type="entry name" value="Thioredoxin-like_sf"/>
</dbReference>
<dbReference type="SUPFAM" id="SSF52833">
    <property type="entry name" value="Thioredoxin-like"/>
    <property type="match status" value="1"/>
</dbReference>
<keyword evidence="3" id="KW-1015">Disulfide bond</keyword>
<dbReference type="PANTHER" id="PTHR42852">
    <property type="entry name" value="THIOL:DISULFIDE INTERCHANGE PROTEIN DSBE"/>
    <property type="match status" value="1"/>
</dbReference>
<comment type="caution">
    <text evidence="7">The sequence shown here is derived from an EMBL/GenBank/DDBJ whole genome shotgun (WGS) entry which is preliminary data.</text>
</comment>
<dbReference type="EMBL" id="JAUQSY010000002">
    <property type="protein sequence ID" value="MDO7873894.1"/>
    <property type="molecule type" value="Genomic_DNA"/>
</dbReference>
<dbReference type="InterPro" id="IPR017937">
    <property type="entry name" value="Thioredoxin_CS"/>
</dbReference>
<organism evidence="7 8">
    <name type="scientific">Hymenobacter aranciens</name>
    <dbReference type="NCBI Taxonomy" id="3063996"/>
    <lineage>
        <taxon>Bacteria</taxon>
        <taxon>Pseudomonadati</taxon>
        <taxon>Bacteroidota</taxon>
        <taxon>Cytophagia</taxon>
        <taxon>Cytophagales</taxon>
        <taxon>Hymenobacteraceae</taxon>
        <taxon>Hymenobacter</taxon>
    </lineage>
</organism>
<evidence type="ECO:0000259" key="6">
    <source>
        <dbReference type="PROSITE" id="PS51352"/>
    </source>
</evidence>
<evidence type="ECO:0000313" key="8">
    <source>
        <dbReference type="Proteomes" id="UP001176429"/>
    </source>
</evidence>
<dbReference type="PROSITE" id="PS51352">
    <property type="entry name" value="THIOREDOXIN_2"/>
    <property type="match status" value="1"/>
</dbReference>
<sequence length="374" mass="40179">MIKPLFLAATVLGVANACQNAAAADGYEITGQLKNAPAGTELHLSELTTNQFVEKAAVKTDAAGKFTFKGLAPTPGIYQLKVDEANQVLLVLDNKTRVQLGGDAKSLPTTYTVKGSKDAELLQQLTQTLQGSKGQLESLGQRYNAAGQAGKADEMKTIEKEYYAIQGRSNARVKSLIRKSATSVAAGFATGAFLNPEEEFQFADSIATIQRKANPNSPFAKELSARLEPLRATAPGTEAPDINQVKPDGSKLALSSLRGKYVLVDFWASWCGPCRRENPNVVAAYNKFKNMGKGFTIYSVSLDQDKDKWVKAIEADQLGWPNHVSDLAGWSSAPAATYGVKSIPQSFLLDPQGRIIAKNLRGEALAAKLAEVLK</sequence>
<comment type="subcellular location">
    <subcellularLocation>
        <location evidence="1">Cell envelope</location>
    </subcellularLocation>
</comment>
<keyword evidence="8" id="KW-1185">Reference proteome</keyword>
<feature type="signal peptide" evidence="5">
    <location>
        <begin position="1"/>
        <end position="23"/>
    </location>
</feature>
<accession>A0ABT9B856</accession>
<dbReference type="PANTHER" id="PTHR42852:SF6">
    <property type="entry name" value="THIOL:DISULFIDE INTERCHANGE PROTEIN DSBE"/>
    <property type="match status" value="1"/>
</dbReference>
<dbReference type="InterPro" id="IPR050553">
    <property type="entry name" value="Thioredoxin_ResA/DsbE_sf"/>
</dbReference>
<keyword evidence="4" id="KW-0676">Redox-active center</keyword>
<gene>
    <name evidence="7" type="ORF">Q5H93_04050</name>
</gene>
<dbReference type="Pfam" id="PF14289">
    <property type="entry name" value="DUF4369"/>
    <property type="match status" value="1"/>
</dbReference>
<keyword evidence="5" id="KW-0732">Signal</keyword>
<proteinExistence type="predicted"/>
<dbReference type="InterPro" id="IPR013766">
    <property type="entry name" value="Thioredoxin_domain"/>
</dbReference>
<evidence type="ECO:0000256" key="3">
    <source>
        <dbReference type="ARBA" id="ARBA00023157"/>
    </source>
</evidence>
<feature type="chain" id="PRO_5046234497" evidence="5">
    <location>
        <begin position="24"/>
        <end position="374"/>
    </location>
</feature>
<protein>
    <submittedName>
        <fullName evidence="7">TlpA disulfide reductase family protein</fullName>
    </submittedName>
</protein>
<dbReference type="Proteomes" id="UP001176429">
    <property type="component" value="Unassembled WGS sequence"/>
</dbReference>
<dbReference type="RefSeq" id="WP_305005207.1">
    <property type="nucleotide sequence ID" value="NZ_JAUQSY010000002.1"/>
</dbReference>
<dbReference type="InterPro" id="IPR025380">
    <property type="entry name" value="DUF4369"/>
</dbReference>
<evidence type="ECO:0000256" key="2">
    <source>
        <dbReference type="ARBA" id="ARBA00022748"/>
    </source>
</evidence>
<evidence type="ECO:0000256" key="4">
    <source>
        <dbReference type="ARBA" id="ARBA00023284"/>
    </source>
</evidence>